<gene>
    <name evidence="9" type="ORF">TSA66_11135</name>
</gene>
<dbReference type="InterPro" id="IPR018168">
    <property type="entry name" value="Ubi_Hdrlase_CS"/>
</dbReference>
<dbReference type="SUPFAM" id="SSF51905">
    <property type="entry name" value="FAD/NAD(P)-binding domain"/>
    <property type="match status" value="1"/>
</dbReference>
<dbReference type="NCBIfam" id="NF005421">
    <property type="entry name" value="PRK06996.1"/>
    <property type="match status" value="1"/>
</dbReference>
<dbReference type="RefSeq" id="WP_040040077.1">
    <property type="nucleotide sequence ID" value="NZ_JWJG01000028.1"/>
</dbReference>
<feature type="domain" description="FAD-binding" evidence="8">
    <location>
        <begin position="5"/>
        <end position="307"/>
    </location>
</feature>
<keyword evidence="4" id="KW-0285">Flavoprotein</keyword>
<name>A0A0C1YL79_9BURK</name>
<proteinExistence type="inferred from homology"/>
<dbReference type="Proteomes" id="UP000031572">
    <property type="component" value="Unassembled WGS sequence"/>
</dbReference>
<dbReference type="UniPathway" id="UPA00232"/>
<dbReference type="InterPro" id="IPR002938">
    <property type="entry name" value="FAD-bd"/>
</dbReference>
<evidence type="ECO:0000256" key="6">
    <source>
        <dbReference type="ARBA" id="ARBA00023002"/>
    </source>
</evidence>
<dbReference type="GO" id="GO:0006744">
    <property type="term" value="P:ubiquinone biosynthetic process"/>
    <property type="evidence" value="ECO:0007669"/>
    <property type="project" value="UniProtKB-UniPathway"/>
</dbReference>
<dbReference type="Gene3D" id="3.50.50.60">
    <property type="entry name" value="FAD/NAD(P)-binding domain"/>
    <property type="match status" value="2"/>
</dbReference>
<evidence type="ECO:0000256" key="2">
    <source>
        <dbReference type="ARBA" id="ARBA00004749"/>
    </source>
</evidence>
<dbReference type="PRINTS" id="PR00420">
    <property type="entry name" value="RNGMNOXGNASE"/>
</dbReference>
<organism evidence="9 10">
    <name type="scientific">Noviherbaspirillum autotrophicum</name>
    <dbReference type="NCBI Taxonomy" id="709839"/>
    <lineage>
        <taxon>Bacteria</taxon>
        <taxon>Pseudomonadati</taxon>
        <taxon>Pseudomonadota</taxon>
        <taxon>Betaproteobacteria</taxon>
        <taxon>Burkholderiales</taxon>
        <taxon>Oxalobacteraceae</taxon>
        <taxon>Noviherbaspirillum</taxon>
    </lineage>
</organism>
<dbReference type="InterPro" id="IPR051205">
    <property type="entry name" value="UbiH/COQ6_monooxygenase"/>
</dbReference>
<keyword evidence="7" id="KW-0503">Monooxygenase</keyword>
<evidence type="ECO:0000313" key="10">
    <source>
        <dbReference type="Proteomes" id="UP000031572"/>
    </source>
</evidence>
<dbReference type="EMBL" id="JWJG01000028">
    <property type="protein sequence ID" value="KIF81252.1"/>
    <property type="molecule type" value="Genomic_DNA"/>
</dbReference>
<dbReference type="STRING" id="709839.TSA66_11135"/>
<evidence type="ECO:0000256" key="4">
    <source>
        <dbReference type="ARBA" id="ARBA00022630"/>
    </source>
</evidence>
<evidence type="ECO:0000256" key="7">
    <source>
        <dbReference type="ARBA" id="ARBA00023033"/>
    </source>
</evidence>
<keyword evidence="5" id="KW-0274">FAD</keyword>
<dbReference type="InterPro" id="IPR036188">
    <property type="entry name" value="FAD/NAD-bd_sf"/>
</dbReference>
<evidence type="ECO:0000259" key="8">
    <source>
        <dbReference type="Pfam" id="PF01494"/>
    </source>
</evidence>
<dbReference type="PROSITE" id="PS01304">
    <property type="entry name" value="UBIH"/>
    <property type="match status" value="1"/>
</dbReference>
<keyword evidence="6" id="KW-0560">Oxidoreductase</keyword>
<dbReference type="GO" id="GO:0071949">
    <property type="term" value="F:FAD binding"/>
    <property type="evidence" value="ECO:0007669"/>
    <property type="project" value="InterPro"/>
</dbReference>
<sequence>MTTDFDITICGAGPVGLALALMLAKRGAPAQRIALIDAKAPEQAAGDPRSIALSYGSRQILEDVGTWPVAADAIHQIHVSRRGHFGRTLIDRIDYNLPALGYVARYGVLVAALSAALRQTQIVTLRPAHVTSSSEREDCVELRLADGRIFTTCIMVQAEGGVFSEQSARSLHRDYDQTAIIAQVSVSAALRHRAFERFTVEGPLALLPQDDGYAMVWCVRPQTASRLFSLTDEEFLGELERAFGSRLGRFTGITPRATYPLGLNARPAVSARTVAIGNAAQTLHPVAGQGLNLGLRDAAVLARLLARSPNPDMLQRFAAARQSDRSITITLTDTLARIFASGSDSALSQAALGFSLAMVDAIPPAKHMLAEQMIFGRRT</sequence>
<accession>A0A0C1YL79</accession>
<evidence type="ECO:0000313" key="9">
    <source>
        <dbReference type="EMBL" id="KIF81252.1"/>
    </source>
</evidence>
<dbReference type="InterPro" id="IPR010971">
    <property type="entry name" value="UbiH/COQ6"/>
</dbReference>
<dbReference type="OrthoDB" id="9769565at2"/>
<dbReference type="GO" id="GO:0008681">
    <property type="term" value="F:2-octaprenyl-6-methoxyphenol hydroxylase activity"/>
    <property type="evidence" value="ECO:0007669"/>
    <property type="project" value="TreeGrafter"/>
</dbReference>
<dbReference type="AlphaFoldDB" id="A0A0C1YL79"/>
<comment type="pathway">
    <text evidence="2">Cofactor biosynthesis; ubiquinone biosynthesis.</text>
</comment>
<dbReference type="PANTHER" id="PTHR43876">
    <property type="entry name" value="UBIQUINONE BIOSYNTHESIS MONOOXYGENASE COQ6, MITOCHONDRIAL"/>
    <property type="match status" value="1"/>
</dbReference>
<dbReference type="PANTHER" id="PTHR43876:SF8">
    <property type="entry name" value="2-OCTAPRENYL-6-METHOXYPHENOL HYDROXYLASE"/>
    <property type="match status" value="1"/>
</dbReference>
<comment type="similarity">
    <text evidence="3">Belongs to the UbiH/COQ6 family.</text>
</comment>
<dbReference type="Pfam" id="PF01494">
    <property type="entry name" value="FAD_binding_3"/>
    <property type="match status" value="1"/>
</dbReference>
<evidence type="ECO:0000256" key="3">
    <source>
        <dbReference type="ARBA" id="ARBA00005349"/>
    </source>
</evidence>
<evidence type="ECO:0000256" key="1">
    <source>
        <dbReference type="ARBA" id="ARBA00001974"/>
    </source>
</evidence>
<comment type="cofactor">
    <cofactor evidence="1">
        <name>FAD</name>
        <dbReference type="ChEBI" id="CHEBI:57692"/>
    </cofactor>
</comment>
<reference evidence="9 10" key="1">
    <citation type="submission" date="2014-12" db="EMBL/GenBank/DDBJ databases">
        <title>Denitrispirillum autotrophicum gen. nov., sp. nov., Denitrifying, Facultatively Autotrophic Bacteria Isolated from Rice Paddy Soil.</title>
        <authorList>
            <person name="Ishii S."/>
            <person name="Ashida N."/>
            <person name="Ohno H."/>
            <person name="Otsuka S."/>
            <person name="Yokota A."/>
            <person name="Senoo K."/>
        </authorList>
    </citation>
    <scope>NUCLEOTIDE SEQUENCE [LARGE SCALE GENOMIC DNA]</scope>
    <source>
        <strain evidence="9 10">TSA66</strain>
    </source>
</reference>
<evidence type="ECO:0000256" key="5">
    <source>
        <dbReference type="ARBA" id="ARBA00022827"/>
    </source>
</evidence>
<keyword evidence="10" id="KW-1185">Reference proteome</keyword>
<comment type="caution">
    <text evidence="9">The sequence shown here is derived from an EMBL/GenBank/DDBJ whole genome shotgun (WGS) entry which is preliminary data.</text>
</comment>
<dbReference type="NCBIfam" id="TIGR01988">
    <property type="entry name" value="Ubi-OHases"/>
    <property type="match status" value="1"/>
</dbReference>
<protein>
    <submittedName>
        <fullName evidence="9">2-octaprenyl-6-methoxyphenyl hydroxylase</fullName>
    </submittedName>
</protein>